<dbReference type="SMART" id="SM00332">
    <property type="entry name" value="PP2Cc"/>
    <property type="match status" value="1"/>
</dbReference>
<dbReference type="Gene3D" id="3.60.40.10">
    <property type="entry name" value="PPM-type phosphatase domain"/>
    <property type="match status" value="1"/>
</dbReference>
<dbReference type="InterPro" id="IPR001932">
    <property type="entry name" value="PPM-type_phosphatase-like_dom"/>
</dbReference>
<dbReference type="Pfam" id="PF00481">
    <property type="entry name" value="PP2C"/>
    <property type="match status" value="1"/>
</dbReference>
<dbReference type="PANTHER" id="PTHR13832">
    <property type="entry name" value="PROTEIN PHOSPHATASE 2C"/>
    <property type="match status" value="1"/>
</dbReference>
<dbReference type="EMBL" id="JBJIAA010000004">
    <property type="protein sequence ID" value="MFL0250071.1"/>
    <property type="molecule type" value="Genomic_DNA"/>
</dbReference>
<dbReference type="EC" id="3.1.3.16" evidence="2"/>
<comment type="caution">
    <text evidence="2">The sequence shown here is derived from an EMBL/GenBank/DDBJ whole genome shotgun (WGS) entry which is preliminary data.</text>
</comment>
<evidence type="ECO:0000259" key="1">
    <source>
        <dbReference type="PROSITE" id="PS51746"/>
    </source>
</evidence>
<dbReference type="SUPFAM" id="SSF81606">
    <property type="entry name" value="PP2C-like"/>
    <property type="match status" value="1"/>
</dbReference>
<accession>A0ABW8TC59</accession>
<dbReference type="CDD" id="cd00143">
    <property type="entry name" value="PP2Cc"/>
    <property type="match status" value="1"/>
</dbReference>
<dbReference type="GO" id="GO:0004722">
    <property type="term" value="F:protein serine/threonine phosphatase activity"/>
    <property type="evidence" value="ECO:0007669"/>
    <property type="project" value="UniProtKB-EC"/>
</dbReference>
<evidence type="ECO:0000313" key="3">
    <source>
        <dbReference type="Proteomes" id="UP001623592"/>
    </source>
</evidence>
<keyword evidence="2" id="KW-0378">Hydrolase</keyword>
<dbReference type="SMART" id="SM00331">
    <property type="entry name" value="PP2C_SIG"/>
    <property type="match status" value="1"/>
</dbReference>
<dbReference type="InterPro" id="IPR036457">
    <property type="entry name" value="PPM-type-like_dom_sf"/>
</dbReference>
<name>A0ABW8TC59_9CLOT</name>
<dbReference type="RefSeq" id="WP_406786735.1">
    <property type="nucleotide sequence ID" value="NZ_JBJIAA010000004.1"/>
</dbReference>
<evidence type="ECO:0000313" key="2">
    <source>
        <dbReference type="EMBL" id="MFL0250071.1"/>
    </source>
</evidence>
<protein>
    <submittedName>
        <fullName evidence="2">PP2C family protein-serine/threonine phosphatase</fullName>
        <ecNumber evidence="2">3.1.3.16</ecNumber>
    </submittedName>
</protein>
<dbReference type="Proteomes" id="UP001623592">
    <property type="component" value="Unassembled WGS sequence"/>
</dbReference>
<organism evidence="2 3">
    <name type="scientific">Clostridium neuense</name>
    <dbReference type="NCBI Taxonomy" id="1728934"/>
    <lineage>
        <taxon>Bacteria</taxon>
        <taxon>Bacillati</taxon>
        <taxon>Bacillota</taxon>
        <taxon>Clostridia</taxon>
        <taxon>Eubacteriales</taxon>
        <taxon>Clostridiaceae</taxon>
        <taxon>Clostridium</taxon>
    </lineage>
</organism>
<dbReference type="PROSITE" id="PS51746">
    <property type="entry name" value="PPM_2"/>
    <property type="match status" value="1"/>
</dbReference>
<gene>
    <name evidence="2" type="ORF">ACJDT4_06515</name>
</gene>
<dbReference type="InterPro" id="IPR015655">
    <property type="entry name" value="PP2C"/>
</dbReference>
<proteinExistence type="predicted"/>
<keyword evidence="3" id="KW-1185">Reference proteome</keyword>
<sequence length="264" mass="29674">MHNLIMKSKRDINSDPFLVQSCTDMGKVRDNNEDYHKYHIPNDKSILRDLGSLFIISDGVGGNSAGEVASAEAVNVLLQEYYFGMHSSKVPDRLKSAFQNTAMHVYDLASSNTSMRNMKCTLSALLIKQDKFFISHIGDSKIFLLRSNKMLQLTKDHSLVGKLLRLGLISAEEARVHPNRHIILKALGDQPIMPADFYSGRIMVNDIFCLITDGILEHLTLDELKTFLTKDISNVGLKKIINESNNRGGYDNMTIMTVKVKNIK</sequence>
<dbReference type="PANTHER" id="PTHR13832:SF827">
    <property type="entry name" value="PROTEIN PHOSPHATASE 1L"/>
    <property type="match status" value="1"/>
</dbReference>
<feature type="domain" description="PPM-type phosphatase" evidence="1">
    <location>
        <begin position="18"/>
        <end position="260"/>
    </location>
</feature>
<reference evidence="2 3" key="1">
    <citation type="submission" date="2024-11" db="EMBL/GenBank/DDBJ databases">
        <authorList>
            <person name="Heng Y.C."/>
            <person name="Lim A.C.H."/>
            <person name="Lee J.K.Y."/>
            <person name="Kittelmann S."/>
        </authorList>
    </citation>
    <scope>NUCLEOTIDE SEQUENCE [LARGE SCALE GENOMIC DNA]</scope>
    <source>
        <strain evidence="2 3">WILCCON 0114</strain>
    </source>
</reference>